<dbReference type="EMBL" id="JGYU01000002">
    <property type="protein sequence ID" value="KFI58101.1"/>
    <property type="molecule type" value="Genomic_DNA"/>
</dbReference>
<dbReference type="InterPro" id="IPR001360">
    <property type="entry name" value="Glyco_hydro_1"/>
</dbReference>
<dbReference type="EC" id="3.2.1.21" evidence="3 12"/>
<evidence type="ECO:0000256" key="1">
    <source>
        <dbReference type="ARBA" id="ARBA00000448"/>
    </source>
</evidence>
<comment type="similarity">
    <text evidence="2 12">Belongs to the glycosyl hydrolase 1 family.</text>
</comment>
<dbReference type="GO" id="GO:0030245">
    <property type="term" value="P:cellulose catabolic process"/>
    <property type="evidence" value="ECO:0007669"/>
    <property type="project" value="UniProtKB-KW"/>
</dbReference>
<dbReference type="GO" id="GO:0005829">
    <property type="term" value="C:cytosol"/>
    <property type="evidence" value="ECO:0007669"/>
    <property type="project" value="TreeGrafter"/>
</dbReference>
<evidence type="ECO:0000256" key="5">
    <source>
        <dbReference type="ARBA" id="ARBA00023001"/>
    </source>
</evidence>
<feature type="binding site" evidence="10">
    <location>
        <position position="167"/>
    </location>
    <ligand>
        <name>substrate</name>
    </ligand>
</feature>
<feature type="binding site" evidence="10">
    <location>
        <position position="119"/>
    </location>
    <ligand>
        <name>substrate</name>
    </ligand>
</feature>
<dbReference type="GO" id="GO:0008422">
    <property type="term" value="F:beta-glucosidase activity"/>
    <property type="evidence" value="ECO:0007669"/>
    <property type="project" value="UniProtKB-EC"/>
</dbReference>
<evidence type="ECO:0000256" key="2">
    <source>
        <dbReference type="ARBA" id="ARBA00010838"/>
    </source>
</evidence>
<name>A0A087AH51_9BIFI</name>
<dbReference type="PANTHER" id="PTHR10353">
    <property type="entry name" value="GLYCOSYL HYDROLASE"/>
    <property type="match status" value="1"/>
</dbReference>
<feature type="binding site" evidence="10">
    <location>
        <begin position="420"/>
        <end position="421"/>
    </location>
    <ligand>
        <name>substrate</name>
    </ligand>
</feature>
<comment type="catalytic activity">
    <reaction evidence="1 12">
        <text>Hydrolysis of terminal, non-reducing beta-D-glucosyl residues with release of beta-D-glucose.</text>
        <dbReference type="EC" id="3.2.1.21"/>
    </reaction>
</comment>
<proteinExistence type="inferred from homology"/>
<dbReference type="InterPro" id="IPR017853">
    <property type="entry name" value="GH"/>
</dbReference>
<evidence type="ECO:0000256" key="3">
    <source>
        <dbReference type="ARBA" id="ARBA00012744"/>
    </source>
</evidence>
<dbReference type="InterPro" id="IPR033132">
    <property type="entry name" value="GH_1_N_CS"/>
</dbReference>
<keyword evidence="5" id="KW-0136">Cellulose degradation</keyword>
<gene>
    <name evidence="13" type="ORF">BCHO_0183</name>
</gene>
<evidence type="ECO:0000256" key="9">
    <source>
        <dbReference type="PIRSR" id="PIRSR617736-1"/>
    </source>
</evidence>
<dbReference type="RefSeq" id="WP_024541465.1">
    <property type="nucleotide sequence ID" value="NZ_JGYU01000002.1"/>
</dbReference>
<dbReference type="InterPro" id="IPR017736">
    <property type="entry name" value="Glyco_hydro_1_beta-glucosidase"/>
</dbReference>
<dbReference type="AlphaFoldDB" id="A0A087AH51"/>
<dbReference type="PRINTS" id="PR00131">
    <property type="entry name" value="GLHYDRLASE1"/>
</dbReference>
<evidence type="ECO:0000256" key="12">
    <source>
        <dbReference type="RuleBase" id="RU361175"/>
    </source>
</evidence>
<dbReference type="PROSITE" id="PS00653">
    <property type="entry name" value="GLYCOSYL_HYDROL_F1_2"/>
    <property type="match status" value="1"/>
</dbReference>
<dbReference type="Gene3D" id="3.20.20.80">
    <property type="entry name" value="Glycosidases"/>
    <property type="match status" value="1"/>
</dbReference>
<organism evidence="13 14">
    <name type="scientific">Bifidobacterium choerinum</name>
    <dbReference type="NCBI Taxonomy" id="35760"/>
    <lineage>
        <taxon>Bacteria</taxon>
        <taxon>Bacillati</taxon>
        <taxon>Actinomycetota</taxon>
        <taxon>Actinomycetes</taxon>
        <taxon>Bifidobacteriales</taxon>
        <taxon>Bifidobacteriaceae</taxon>
        <taxon>Bifidobacterium</taxon>
    </lineage>
</organism>
<evidence type="ECO:0000256" key="10">
    <source>
        <dbReference type="PIRSR" id="PIRSR617736-2"/>
    </source>
</evidence>
<feature type="active site" description="Nucleophile" evidence="9 11">
    <location>
        <position position="362"/>
    </location>
</feature>
<evidence type="ECO:0000313" key="14">
    <source>
        <dbReference type="Proteomes" id="UP000028995"/>
    </source>
</evidence>
<dbReference type="OrthoDB" id="9765195at2"/>
<evidence type="ECO:0000256" key="7">
    <source>
        <dbReference type="ARBA" id="ARBA00023295"/>
    </source>
</evidence>
<evidence type="ECO:0000256" key="8">
    <source>
        <dbReference type="ARBA" id="ARBA00023326"/>
    </source>
</evidence>
<protein>
    <recommendedName>
        <fullName evidence="3 12">Beta-glucosidase</fullName>
        <ecNumber evidence="3 12">3.2.1.21</ecNumber>
    </recommendedName>
</protein>
<keyword evidence="4 12" id="KW-0378">Hydrolase</keyword>
<sequence>MTMIFPKGFMFGTATAAYQIEGAVAEGGRTPSIWDTFSHTGHTLNGDTGDVADDFYHRWEDDLKLLRDLGVNAYRFSIGIPRVIPTPDGKPNQEGLDFYSRIVDRLLEYGIAPIVTLYHWDLPQYMASGDGREGGWLERETAYRIADYAGIVAKCLGDRVHTYTTLNEPWCSAHLSYGGTEHAPGLGAGPLAFRAAHHLNLAHGLMCEAVRAEAGAKPGLSVTLNLQICRGDADAVHRVDLIGNRVFLDPMLRGRYPDELFSITKGICDWGFVCDGDLDLIRQPIDVLGLNYYSTNLVKMSDRPQFPQSTEASTAPGASDVDWLPTAGPHTEMGWNIDPDALYETLVRLNDNYPGMPLVVTENGMACPDKVEVGTDGVKMVHDNDRIDYLRRHLEAVYRAIEEGTDVRGYFAWSLMDNFEWAFGYSKRFGLTYVDYESQERIKKDSFDWYRRFIADHSAR</sequence>
<comment type="caution">
    <text evidence="13">The sequence shown here is derived from an EMBL/GenBank/DDBJ whole genome shotgun (WGS) entry which is preliminary data.</text>
</comment>
<dbReference type="eggNOG" id="COG2723">
    <property type="taxonomic scope" value="Bacteria"/>
</dbReference>
<dbReference type="PANTHER" id="PTHR10353:SF36">
    <property type="entry name" value="LP05116P"/>
    <property type="match status" value="1"/>
</dbReference>
<evidence type="ECO:0000256" key="6">
    <source>
        <dbReference type="ARBA" id="ARBA00023277"/>
    </source>
</evidence>
<dbReference type="FunFam" id="3.20.20.80:FF:000004">
    <property type="entry name" value="Beta-glucosidase 6-phospho-beta-glucosidase"/>
    <property type="match status" value="1"/>
</dbReference>
<dbReference type="PROSITE" id="PS00572">
    <property type="entry name" value="GLYCOSYL_HYDROL_F1_1"/>
    <property type="match status" value="1"/>
</dbReference>
<accession>A0A087AH51</accession>
<keyword evidence="7 12" id="KW-0326">Glycosidase</keyword>
<dbReference type="Pfam" id="PF00232">
    <property type="entry name" value="Glyco_hydro_1"/>
    <property type="match status" value="1"/>
</dbReference>
<feature type="binding site" evidence="10">
    <location>
        <position position="19"/>
    </location>
    <ligand>
        <name>substrate</name>
    </ligand>
</feature>
<feature type="binding site" evidence="10">
    <location>
        <position position="413"/>
    </location>
    <ligand>
        <name>substrate</name>
    </ligand>
</feature>
<keyword evidence="6" id="KW-0119">Carbohydrate metabolism</keyword>
<dbReference type="STRING" id="35760.BCHO_0183"/>
<dbReference type="InterPro" id="IPR018120">
    <property type="entry name" value="Glyco_hydro_1_AS"/>
</dbReference>
<dbReference type="SUPFAM" id="SSF51445">
    <property type="entry name" value="(Trans)glycosidases"/>
    <property type="match status" value="1"/>
</dbReference>
<reference evidence="13 14" key="1">
    <citation type="submission" date="2014-03" db="EMBL/GenBank/DDBJ databases">
        <title>Genomics of Bifidobacteria.</title>
        <authorList>
            <person name="Ventura M."/>
            <person name="Milani C."/>
            <person name="Lugli G.A."/>
        </authorList>
    </citation>
    <scope>NUCLEOTIDE SEQUENCE [LARGE SCALE GENOMIC DNA]</scope>
    <source>
        <strain evidence="13 14">LMG 10510</strain>
    </source>
</reference>
<dbReference type="NCBIfam" id="TIGR03356">
    <property type="entry name" value="BGL"/>
    <property type="match status" value="1"/>
</dbReference>
<keyword evidence="8" id="KW-0624">Polysaccharide degradation</keyword>
<dbReference type="Proteomes" id="UP000028995">
    <property type="component" value="Unassembled WGS sequence"/>
</dbReference>
<feature type="active site" description="Proton donor" evidence="9">
    <location>
        <position position="168"/>
    </location>
</feature>
<feature type="binding site" evidence="10">
    <location>
        <position position="293"/>
    </location>
    <ligand>
        <name>substrate</name>
    </ligand>
</feature>
<keyword evidence="14" id="KW-1185">Reference proteome</keyword>
<evidence type="ECO:0000256" key="11">
    <source>
        <dbReference type="PROSITE-ProRule" id="PRU10055"/>
    </source>
</evidence>
<evidence type="ECO:0000313" key="13">
    <source>
        <dbReference type="EMBL" id="KFI58101.1"/>
    </source>
</evidence>
<evidence type="ECO:0000256" key="4">
    <source>
        <dbReference type="ARBA" id="ARBA00022801"/>
    </source>
</evidence>